<feature type="transmembrane region" description="Helical" evidence="12">
    <location>
        <begin position="65"/>
        <end position="86"/>
    </location>
</feature>
<feature type="transmembrane region" description="Helical" evidence="12">
    <location>
        <begin position="172"/>
        <end position="195"/>
    </location>
</feature>
<feature type="transmembrane region" description="Helical" evidence="12">
    <location>
        <begin position="265"/>
        <end position="286"/>
    </location>
</feature>
<keyword evidence="7 10" id="KW-0675">Receptor</keyword>
<dbReference type="CDD" id="cd00637">
    <property type="entry name" value="7tm_classA_rhodopsin-like"/>
    <property type="match status" value="1"/>
</dbReference>
<evidence type="ECO:0000256" key="7">
    <source>
        <dbReference type="ARBA" id="ARBA00023170"/>
    </source>
</evidence>
<evidence type="ECO:0000256" key="9">
    <source>
        <dbReference type="ARBA" id="ARBA00023224"/>
    </source>
</evidence>
<dbReference type="Gene3D" id="1.20.1070.10">
    <property type="entry name" value="Rhodopsin 7-helix transmembrane proteins"/>
    <property type="match status" value="1"/>
</dbReference>
<dbReference type="InterPro" id="IPR000276">
    <property type="entry name" value="GPCR_Rhodpsn"/>
</dbReference>
<evidence type="ECO:0000259" key="13">
    <source>
        <dbReference type="PROSITE" id="PS50262"/>
    </source>
</evidence>
<evidence type="ECO:0000256" key="4">
    <source>
        <dbReference type="ARBA" id="ARBA00022989"/>
    </source>
</evidence>
<dbReference type="Proteomes" id="UP000001593">
    <property type="component" value="Unassembled WGS sequence"/>
</dbReference>
<evidence type="ECO:0000256" key="3">
    <source>
        <dbReference type="ARBA" id="ARBA00022692"/>
    </source>
</evidence>
<keyword evidence="6 12" id="KW-0472">Membrane</keyword>
<feature type="transmembrane region" description="Helical" evidence="12">
    <location>
        <begin position="28"/>
        <end position="53"/>
    </location>
</feature>
<dbReference type="HOGENOM" id="CLU_009579_11_5_1"/>
<evidence type="ECO:0000256" key="5">
    <source>
        <dbReference type="ARBA" id="ARBA00023040"/>
    </source>
</evidence>
<evidence type="ECO:0000256" key="8">
    <source>
        <dbReference type="ARBA" id="ARBA00023180"/>
    </source>
</evidence>
<evidence type="ECO:0000256" key="10">
    <source>
        <dbReference type="RuleBase" id="RU000688"/>
    </source>
</evidence>
<feature type="transmembrane region" description="Helical" evidence="12">
    <location>
        <begin position="145"/>
        <end position="166"/>
    </location>
</feature>
<dbReference type="SMART" id="SM01381">
    <property type="entry name" value="7TM_GPCR_Srsx"/>
    <property type="match status" value="1"/>
</dbReference>
<dbReference type="KEGG" id="nve:5500629"/>
<reference evidence="14 15" key="1">
    <citation type="journal article" date="2007" name="Science">
        <title>Sea anemone genome reveals ancestral eumetazoan gene repertoire and genomic organization.</title>
        <authorList>
            <person name="Putnam N.H."/>
            <person name="Srivastava M."/>
            <person name="Hellsten U."/>
            <person name="Dirks B."/>
            <person name="Chapman J."/>
            <person name="Salamov A."/>
            <person name="Terry A."/>
            <person name="Shapiro H."/>
            <person name="Lindquist E."/>
            <person name="Kapitonov V.V."/>
            <person name="Jurka J."/>
            <person name="Genikhovich G."/>
            <person name="Grigoriev I.V."/>
            <person name="Lucas S.M."/>
            <person name="Steele R.E."/>
            <person name="Finnerty J.R."/>
            <person name="Technau U."/>
            <person name="Martindale M.Q."/>
            <person name="Rokhsar D.S."/>
        </authorList>
    </citation>
    <scope>NUCLEOTIDE SEQUENCE [LARGE SCALE GENOMIC DNA]</scope>
    <source>
        <strain evidence="15">CH2 X CH6</strain>
    </source>
</reference>
<dbReference type="GO" id="GO:0001609">
    <property type="term" value="F:G protein-coupled adenosine receptor activity"/>
    <property type="evidence" value="ECO:0000318"/>
    <property type="project" value="GO_Central"/>
</dbReference>
<feature type="region of interest" description="Disordered" evidence="11">
    <location>
        <begin position="330"/>
        <end position="349"/>
    </location>
</feature>
<evidence type="ECO:0000313" key="15">
    <source>
        <dbReference type="Proteomes" id="UP000001593"/>
    </source>
</evidence>
<keyword evidence="4 12" id="KW-1133">Transmembrane helix</keyword>
<evidence type="ECO:0000256" key="11">
    <source>
        <dbReference type="SAM" id="MobiDB-lite"/>
    </source>
</evidence>
<comment type="similarity">
    <text evidence="10">Belongs to the G-protein coupled receptor 1 family.</text>
</comment>
<keyword evidence="15" id="KW-1185">Reference proteome</keyword>
<evidence type="ECO:0000256" key="1">
    <source>
        <dbReference type="ARBA" id="ARBA00004651"/>
    </source>
</evidence>
<dbReference type="OMA" id="IVSERRC"/>
<dbReference type="PROSITE" id="PS00237">
    <property type="entry name" value="G_PROTEIN_RECEP_F1_1"/>
    <property type="match status" value="1"/>
</dbReference>
<feature type="transmembrane region" description="Helical" evidence="12">
    <location>
        <begin position="106"/>
        <end position="124"/>
    </location>
</feature>
<feature type="domain" description="G-protein coupled receptors family 1 profile" evidence="13">
    <location>
        <begin position="45"/>
        <end position="284"/>
    </location>
</feature>
<dbReference type="GO" id="GO:0007186">
    <property type="term" value="P:G protein-coupled receptor signaling pathway"/>
    <property type="evidence" value="ECO:0000318"/>
    <property type="project" value="GO_Central"/>
</dbReference>
<dbReference type="PhylomeDB" id="A7T260"/>
<dbReference type="Pfam" id="PF00001">
    <property type="entry name" value="7tm_1"/>
    <property type="match status" value="1"/>
</dbReference>
<dbReference type="STRING" id="45351.A7T260"/>
<dbReference type="OrthoDB" id="9709639at2759"/>
<evidence type="ECO:0000256" key="2">
    <source>
        <dbReference type="ARBA" id="ARBA00022475"/>
    </source>
</evidence>
<dbReference type="InParanoid" id="A7T260"/>
<keyword evidence="3 10" id="KW-0812">Transmembrane</keyword>
<name>A7T260_NEMVE</name>
<organism evidence="14 15">
    <name type="scientific">Nematostella vectensis</name>
    <name type="common">Starlet sea anemone</name>
    <dbReference type="NCBI Taxonomy" id="45351"/>
    <lineage>
        <taxon>Eukaryota</taxon>
        <taxon>Metazoa</taxon>
        <taxon>Cnidaria</taxon>
        <taxon>Anthozoa</taxon>
        <taxon>Hexacorallia</taxon>
        <taxon>Actiniaria</taxon>
        <taxon>Edwardsiidae</taxon>
        <taxon>Nematostella</taxon>
    </lineage>
</organism>
<gene>
    <name evidence="14" type="ORF">NEMVEDRAFT_v1g221220</name>
</gene>
<dbReference type="PRINTS" id="PR00237">
    <property type="entry name" value="GPCRRHODOPSN"/>
</dbReference>
<evidence type="ECO:0000313" key="14">
    <source>
        <dbReference type="EMBL" id="EDO29953.1"/>
    </source>
</evidence>
<keyword evidence="2" id="KW-1003">Cell membrane</keyword>
<sequence length="349" mass="38818">MDHDQTFSNNSSSPPTFECSWTQTGTELWSYVTLCILSSVLSLISNSVFLFTVYKTPSIQTVPNFFVCSLSTADLTAGVVANPVYASIAITGISPSGDWLSLVEKFIWIQTLVVTSFSLALVSVDRCIAIVSPLKYYNIVSERRCFLSISLVWVMSILLAVPGPFLSGTDLGIFWLNCGAFSVLLPLLVISYCYVQIFRVVRLQSKQLHSKPLPRRSMSSYHKKASATTAIIIALFIILFTPNFVFAFLFGLAKDECEVSGLLGPWLWALLVAYSGSFLNPWIYGLRNSEIRRAMRKVFGGSAVCRVNSQWDKELHSEMGSLKAYRTRDNGMGKSIDQRDRDVSLKTVA</sequence>
<proteinExistence type="inferred from homology"/>
<dbReference type="InterPro" id="IPR017452">
    <property type="entry name" value="GPCR_Rhodpsn_7TM"/>
</dbReference>
<evidence type="ECO:0000256" key="6">
    <source>
        <dbReference type="ARBA" id="ARBA00023136"/>
    </source>
</evidence>
<dbReference type="GO" id="GO:0005886">
    <property type="term" value="C:plasma membrane"/>
    <property type="evidence" value="ECO:0000318"/>
    <property type="project" value="GO_Central"/>
</dbReference>
<dbReference type="eggNOG" id="KOG3656">
    <property type="taxonomic scope" value="Eukaryota"/>
</dbReference>
<keyword evidence="5 10" id="KW-0297">G-protein coupled receptor</keyword>
<dbReference type="PROSITE" id="PS50262">
    <property type="entry name" value="G_PROTEIN_RECEP_F1_2"/>
    <property type="match status" value="1"/>
</dbReference>
<dbReference type="PANTHER" id="PTHR24246">
    <property type="entry name" value="OLFACTORY RECEPTOR AND ADENOSINE RECEPTOR"/>
    <property type="match status" value="1"/>
</dbReference>
<accession>A7T260</accession>
<evidence type="ECO:0000256" key="12">
    <source>
        <dbReference type="SAM" id="Phobius"/>
    </source>
</evidence>
<keyword evidence="8" id="KW-0325">Glycoprotein</keyword>
<dbReference type="AlphaFoldDB" id="A7T260"/>
<feature type="transmembrane region" description="Helical" evidence="12">
    <location>
        <begin position="225"/>
        <end position="253"/>
    </location>
</feature>
<comment type="subcellular location">
    <subcellularLocation>
        <location evidence="1">Cell membrane</location>
        <topology evidence="1">Multi-pass membrane protein</topology>
    </subcellularLocation>
</comment>
<keyword evidence="9 10" id="KW-0807">Transducer</keyword>
<dbReference type="PANTHER" id="PTHR24246:SF27">
    <property type="entry name" value="ADENOSINE RECEPTOR, ISOFORM A"/>
    <property type="match status" value="1"/>
</dbReference>
<dbReference type="SUPFAM" id="SSF81321">
    <property type="entry name" value="Family A G protein-coupled receptor-like"/>
    <property type="match status" value="1"/>
</dbReference>
<dbReference type="EMBL" id="DS470205">
    <property type="protein sequence ID" value="EDO29953.1"/>
    <property type="molecule type" value="Genomic_DNA"/>
</dbReference>
<protein>
    <recommendedName>
        <fullName evidence="13">G-protein coupled receptors family 1 profile domain-containing protein</fullName>
    </recommendedName>
</protein>